<dbReference type="GeneID" id="3294682"/>
<dbReference type="OrthoDB" id="9331at10239"/>
<dbReference type="EMBL" id="AY940168">
    <property type="protein sequence ID" value="AAX46814.1"/>
    <property type="molecule type" value="Genomic_DNA"/>
</dbReference>
<reference evidence="1 2" key="1">
    <citation type="journal article" date="2005" name="PLoS Biol.">
        <title>Three Prochlorococcus cyanophage genomes: signature features and ecological interpretations.</title>
        <authorList>
            <person name="Sullivan M.B."/>
            <person name="Coleman M.L."/>
            <person name="Weigele P."/>
            <person name="Rohwer F."/>
            <person name="Chisholm S.W."/>
        </authorList>
    </citation>
    <scope>NUCLEOTIDE SEQUENCE</scope>
</reference>
<accession>Q58LT5</accession>
<keyword evidence="2" id="KW-1185">Reference proteome</keyword>
<name>Q58LT5_BPPRS</name>
<proteinExistence type="predicted"/>
<sequence length="329" mass="36780">MLGSILSVLGDIFQYVGATQTTGIPGAGDMYSSKLQEFMAFSRKKAGDFSLTNIYTVQFATPPMLTDKFEKGDDKLLLDYYVDSVTLPSKQITTAQVMNVGSAYKYATGNAFSQINMTFKMPKTQRTRVIFERWATLMNSDANQYTHFYNMYCCPRVRIYKFERGGGPKVENFLNKNDTVKKIAGILNGSGIFGGSSSTIADNNLLNYLKSDPAIKQSALDYIANQAKYYGCHGMWELRNVYPTNIGSVQLNNNEARIMSMTVSFNFERYRFYAKPLYNGGSNKEFIVENPALRNNVDIGNNQHGAHVSTGDANGFGFSKGAINNDNYW</sequence>
<reference evidence="1 2" key="2">
    <citation type="journal article" date="2010" name="Environ. Microbiol.">
        <title>Genomic analysis of oceanic cyanobacterial myoviruses compared with T4-like myoviruses from diverse hosts and environments.</title>
        <authorList>
            <person name="Sullivan M.B."/>
            <person name="Huang K.H."/>
            <person name="Ignacio-Espinoza J.C."/>
            <person name="Berlin A.M."/>
            <person name="Kelly L."/>
            <person name="Weigele P.R."/>
            <person name="DeFrancesco A.S."/>
            <person name="Kern S.E."/>
            <person name="Thompson L.R."/>
            <person name="Young S."/>
            <person name="Yandava C."/>
            <person name="Fu R."/>
            <person name="Krastins B."/>
            <person name="Chase M."/>
            <person name="Sarracino D."/>
            <person name="Osburne M.S."/>
            <person name="Henn M.R."/>
            <person name="Chisholm S.W."/>
        </authorList>
    </citation>
    <scope>NUCLEOTIDE SEQUENCE [LARGE SCALE GENOMIC DNA]</scope>
</reference>
<protein>
    <submittedName>
        <fullName evidence="1">Uncharacterized protein</fullName>
    </submittedName>
</protein>
<gene>
    <name evidence="1" type="ORF">PSSM4_013</name>
</gene>
<dbReference type="Proteomes" id="UP000000915">
    <property type="component" value="Segment"/>
</dbReference>
<dbReference type="KEGG" id="vg:3294682"/>
<evidence type="ECO:0000313" key="2">
    <source>
        <dbReference type="Proteomes" id="UP000000915"/>
    </source>
</evidence>
<evidence type="ECO:0000313" key="1">
    <source>
        <dbReference type="EMBL" id="AAX46814.1"/>
    </source>
</evidence>
<organismHost>
    <name type="scientific">Prochlorococcus</name>
    <dbReference type="NCBI Taxonomy" id="1218"/>
</organismHost>
<dbReference type="RefSeq" id="YP_214574.1">
    <property type="nucleotide sequence ID" value="NC_006884.2"/>
</dbReference>
<organism evidence="1 2">
    <name type="scientific">Prochlorococcus phage P-SSM4</name>
    <dbReference type="NCBI Taxonomy" id="268747"/>
    <lineage>
        <taxon>Viruses</taxon>
        <taxon>Duplodnaviria</taxon>
        <taxon>Heunggongvirae</taxon>
        <taxon>Uroviricota</taxon>
        <taxon>Caudoviricetes</taxon>
        <taxon>Pantevenvirales</taxon>
        <taxon>Kyanoviridae</taxon>
        <taxon>Ronodorvirus</taxon>
        <taxon>Ronodorvirus ssm4</taxon>
    </lineage>
</organism>